<evidence type="ECO:0000256" key="2">
    <source>
        <dbReference type="ARBA" id="ARBA00022737"/>
    </source>
</evidence>
<keyword evidence="2" id="KW-0677">Repeat</keyword>
<dbReference type="GeneTree" id="ENSGT00940000154285"/>
<evidence type="ECO:0000313" key="6">
    <source>
        <dbReference type="Proteomes" id="UP000472265"/>
    </source>
</evidence>
<dbReference type="GO" id="GO:0030246">
    <property type="term" value="F:carbohydrate binding"/>
    <property type="evidence" value="ECO:0007669"/>
    <property type="project" value="UniProtKB-KW"/>
</dbReference>
<feature type="transmembrane region" description="Helical" evidence="3">
    <location>
        <begin position="20"/>
        <end position="42"/>
    </location>
</feature>
<dbReference type="Gene3D" id="2.60.120.740">
    <property type="match status" value="2"/>
</dbReference>
<sequence>MFALKLSTRQLTDKLSTDVFFSPYFLQPHLLLYILFLPCFLISYPTSSSLIKPDSHYVHDLPPHMLSCKPSTVTLCCVSERTLTCDLQDYAQRLTCYDGLIVVQNVSASHRESEACVDGVPPTRLQPPLCSMTPVLRTAKKRCDGRYRCAVKMDSCHFAKPCMTRCVWMETTYTCETGRIHYVCQRRRSTLDCGSQVIKVLRANYGRLSKRVCRYPYPRSQPPSTTCRDSRTLQVMADRCDGRYRCSVRASNSIFSNSCPGTRKYLKYSYTCVDPE</sequence>
<dbReference type="AlphaFoldDB" id="A0A671UR23"/>
<name>A0A671UR23_SPAAU</name>
<evidence type="ECO:0000313" key="5">
    <source>
        <dbReference type="Ensembl" id="ENSSAUP00010016897.1"/>
    </source>
</evidence>
<evidence type="ECO:0000259" key="4">
    <source>
        <dbReference type="PROSITE" id="PS50228"/>
    </source>
</evidence>
<feature type="domain" description="SUEL-type lectin" evidence="4">
    <location>
        <begin position="174"/>
        <end position="273"/>
    </location>
</feature>
<accession>A0A671UR23</accession>
<keyword evidence="1" id="KW-0430">Lectin</keyword>
<dbReference type="InterPro" id="IPR043159">
    <property type="entry name" value="Lectin_gal-bd_sf"/>
</dbReference>
<keyword evidence="3" id="KW-0472">Membrane</keyword>
<evidence type="ECO:0000256" key="3">
    <source>
        <dbReference type="SAM" id="Phobius"/>
    </source>
</evidence>
<organism evidence="5 6">
    <name type="scientific">Sparus aurata</name>
    <name type="common">Gilthead sea bream</name>
    <dbReference type="NCBI Taxonomy" id="8175"/>
    <lineage>
        <taxon>Eukaryota</taxon>
        <taxon>Metazoa</taxon>
        <taxon>Chordata</taxon>
        <taxon>Craniata</taxon>
        <taxon>Vertebrata</taxon>
        <taxon>Euteleostomi</taxon>
        <taxon>Actinopterygii</taxon>
        <taxon>Neopterygii</taxon>
        <taxon>Teleostei</taxon>
        <taxon>Neoteleostei</taxon>
        <taxon>Acanthomorphata</taxon>
        <taxon>Eupercaria</taxon>
        <taxon>Spariformes</taxon>
        <taxon>Sparidae</taxon>
        <taxon>Sparus</taxon>
    </lineage>
</organism>
<dbReference type="InterPro" id="IPR000922">
    <property type="entry name" value="Lectin_gal-bd_dom"/>
</dbReference>
<dbReference type="Ensembl" id="ENSSAUT00010017876.1">
    <property type="protein sequence ID" value="ENSSAUP00010016897.1"/>
    <property type="gene ID" value="ENSSAUG00010007757.1"/>
</dbReference>
<reference evidence="5" key="1">
    <citation type="submission" date="2025-08" db="UniProtKB">
        <authorList>
            <consortium name="Ensembl"/>
        </authorList>
    </citation>
    <scope>IDENTIFICATION</scope>
</reference>
<gene>
    <name evidence="5" type="primary">LOC115577679</name>
</gene>
<protein>
    <submittedName>
        <fullName evidence="5">L-rhamnose-binding lectin CSL2-like</fullName>
    </submittedName>
</protein>
<proteinExistence type="predicted"/>
<dbReference type="InParanoid" id="A0A671UR23"/>
<dbReference type="PROSITE" id="PS50228">
    <property type="entry name" value="SUEL_LECTIN"/>
    <property type="match status" value="1"/>
</dbReference>
<dbReference type="Proteomes" id="UP000472265">
    <property type="component" value="Unassembled WGS sequence"/>
</dbReference>
<dbReference type="Pfam" id="PF02140">
    <property type="entry name" value="SUEL_Lectin"/>
    <property type="match status" value="1"/>
</dbReference>
<keyword evidence="3" id="KW-1133">Transmembrane helix</keyword>
<keyword evidence="3" id="KW-0812">Transmembrane</keyword>
<dbReference type="PANTHER" id="PTHR46780">
    <property type="entry name" value="PROTEIN EVA-1"/>
    <property type="match status" value="1"/>
</dbReference>
<evidence type="ECO:0000256" key="1">
    <source>
        <dbReference type="ARBA" id="ARBA00022734"/>
    </source>
</evidence>
<reference evidence="5" key="2">
    <citation type="submission" date="2025-09" db="UniProtKB">
        <authorList>
            <consortium name="Ensembl"/>
        </authorList>
    </citation>
    <scope>IDENTIFICATION</scope>
</reference>
<keyword evidence="6" id="KW-1185">Reference proteome</keyword>